<evidence type="ECO:0000259" key="4">
    <source>
        <dbReference type="Pfam" id="PF22890"/>
    </source>
</evidence>
<comment type="subunit">
    <text evidence="3">Component of the ER membrane protein complex (EMC).</text>
</comment>
<comment type="similarity">
    <text evidence="3">Belongs to the EMC2 family.</text>
</comment>
<sequence>MVGVAEEAELDRLEKQVDGGRKEDTAQYLSLVRKLKVRRSEKVALHGLALLNSPSAASKLGDDVWTVYEQVAIAAMDCNCLDVAKECITALMKKFPDSNRVGRLEGMWMEAKGYWQQAEKVYESLLEVNATDPFLHKRKVAMAKAQGNFSGAVEALNKYLETFMADHDAWRELAELYISLLMYKQAAFCYEELILAQPTNALYHLGYAELLYTIGGLENLRAAKKYYSATIELSGGRNIRALYGVVLKVLLFNLPFQIHVGCLIESLKWNFVCGNRKVGQRTCKAKEARSAWKGTLLLLGFGRCGAAINQLLKQTRSRNEEESMEIVSLASTVLKMEYKSKAPKKLPLLAPLLEKAASAS</sequence>
<evidence type="ECO:0000256" key="2">
    <source>
        <dbReference type="ARBA" id="ARBA00022803"/>
    </source>
</evidence>
<evidence type="ECO:0000256" key="3">
    <source>
        <dbReference type="RuleBase" id="RU367091"/>
    </source>
</evidence>
<evidence type="ECO:0000256" key="1">
    <source>
        <dbReference type="ARBA" id="ARBA00022737"/>
    </source>
</evidence>
<dbReference type="InterPro" id="IPR011990">
    <property type="entry name" value="TPR-like_helical_dom_sf"/>
</dbReference>
<comment type="function">
    <text evidence="3">Part of the endoplasmic reticulum membrane protein complex (EMC) that enables the energy-independent insertion into endoplasmic reticulum membranes of newly synthesized membrane proteins.</text>
</comment>
<evidence type="ECO:0000313" key="5">
    <source>
        <dbReference type="EMBL" id="OAE32451.1"/>
    </source>
</evidence>
<feature type="domain" description="EMC2 TPR-like" evidence="4">
    <location>
        <begin position="100"/>
        <end position="210"/>
    </location>
</feature>
<dbReference type="SUPFAM" id="SSF48452">
    <property type="entry name" value="TPR-like"/>
    <property type="match status" value="1"/>
</dbReference>
<proteinExistence type="inferred from homology"/>
<dbReference type="AlphaFoldDB" id="A0A176WIM9"/>
<protein>
    <recommendedName>
        <fullName evidence="3">ER membrane protein complex subunit 2</fullName>
    </recommendedName>
</protein>
<dbReference type="GO" id="GO:0072546">
    <property type="term" value="C:EMC complex"/>
    <property type="evidence" value="ECO:0007669"/>
    <property type="project" value="UniProtKB-UniRule"/>
</dbReference>
<dbReference type="InterPro" id="IPR039856">
    <property type="entry name" value="EMC2-like"/>
</dbReference>
<evidence type="ECO:0000313" key="6">
    <source>
        <dbReference type="Proteomes" id="UP000077202"/>
    </source>
</evidence>
<dbReference type="Proteomes" id="UP000077202">
    <property type="component" value="Unassembled WGS sequence"/>
</dbReference>
<keyword evidence="2" id="KW-0802">TPR repeat</keyword>
<reference evidence="5" key="1">
    <citation type="submission" date="2016-03" db="EMBL/GenBank/DDBJ databases">
        <title>Mechanisms controlling the formation of the plant cell surface in tip-growing cells are functionally conserved among land plants.</title>
        <authorList>
            <person name="Honkanen S."/>
            <person name="Jones V.A."/>
            <person name="Morieri G."/>
            <person name="Champion C."/>
            <person name="Hetherington A.J."/>
            <person name="Kelly S."/>
            <person name="Saint-Marcoux D."/>
            <person name="Proust H."/>
            <person name="Prescott H."/>
            <person name="Dolan L."/>
        </authorList>
    </citation>
    <scope>NUCLEOTIDE SEQUENCE [LARGE SCALE GENOMIC DNA]</scope>
    <source>
        <tissue evidence="5">Whole gametophyte</tissue>
    </source>
</reference>
<keyword evidence="3" id="KW-0472">Membrane</keyword>
<gene>
    <name evidence="5" type="ORF">AXG93_3218s1240</name>
</gene>
<dbReference type="EMBL" id="LVLJ01000822">
    <property type="protein sequence ID" value="OAE32451.1"/>
    <property type="molecule type" value="Genomic_DNA"/>
</dbReference>
<name>A0A176WIM9_MARPO</name>
<comment type="caution">
    <text evidence="5">The sequence shown here is derived from an EMBL/GenBank/DDBJ whole genome shotgun (WGS) entry which is preliminary data.</text>
</comment>
<keyword evidence="1" id="KW-0677">Repeat</keyword>
<keyword evidence="6" id="KW-1185">Reference proteome</keyword>
<dbReference type="Pfam" id="PF22890">
    <property type="entry name" value="TPR_EMC2"/>
    <property type="match status" value="1"/>
</dbReference>
<dbReference type="Gene3D" id="1.25.40.10">
    <property type="entry name" value="Tetratricopeptide repeat domain"/>
    <property type="match status" value="1"/>
</dbReference>
<dbReference type="InterPro" id="IPR055217">
    <property type="entry name" value="TPR_EMC2"/>
</dbReference>
<accession>A0A176WIM9</accession>
<dbReference type="FunFam" id="1.25.40.10:FF:000326">
    <property type="entry name" value="ER membrane protein complex subunit 2"/>
    <property type="match status" value="1"/>
</dbReference>
<comment type="subcellular location">
    <subcellularLocation>
        <location evidence="3">Endoplasmic reticulum membrane</location>
        <topology evidence="3">Peripheral membrane protein</topology>
        <orientation evidence="3">Cytoplasmic side</orientation>
    </subcellularLocation>
</comment>
<keyword evidence="3" id="KW-0256">Endoplasmic reticulum</keyword>
<organism evidence="5 6">
    <name type="scientific">Marchantia polymorpha subsp. ruderalis</name>
    <dbReference type="NCBI Taxonomy" id="1480154"/>
    <lineage>
        <taxon>Eukaryota</taxon>
        <taxon>Viridiplantae</taxon>
        <taxon>Streptophyta</taxon>
        <taxon>Embryophyta</taxon>
        <taxon>Marchantiophyta</taxon>
        <taxon>Marchantiopsida</taxon>
        <taxon>Marchantiidae</taxon>
        <taxon>Marchantiales</taxon>
        <taxon>Marchantiaceae</taxon>
        <taxon>Marchantia</taxon>
    </lineage>
</organism>
<dbReference type="PANTHER" id="PTHR12760">
    <property type="entry name" value="TETRATRICOPEPTIDE REPEAT PROTEIN"/>
    <property type="match status" value="1"/>
</dbReference>